<dbReference type="Pfam" id="PF18895">
    <property type="entry name" value="T4SS_pilin"/>
    <property type="match status" value="1"/>
</dbReference>
<feature type="transmembrane region" description="Helical" evidence="1">
    <location>
        <begin position="83"/>
        <end position="101"/>
    </location>
</feature>
<evidence type="ECO:0000256" key="2">
    <source>
        <dbReference type="SAM" id="SignalP"/>
    </source>
</evidence>
<gene>
    <name evidence="3" type="ORF">A3C87_01645</name>
</gene>
<dbReference type="Proteomes" id="UP000176511">
    <property type="component" value="Unassembled WGS sequence"/>
</dbReference>
<keyword evidence="1" id="KW-0812">Transmembrane</keyword>
<dbReference type="EMBL" id="MFLE01000024">
    <property type="protein sequence ID" value="OGG61235.1"/>
    <property type="molecule type" value="Genomic_DNA"/>
</dbReference>
<feature type="chain" id="PRO_5009523895" evidence="2">
    <location>
        <begin position="19"/>
        <end position="127"/>
    </location>
</feature>
<evidence type="ECO:0000256" key="1">
    <source>
        <dbReference type="SAM" id="Phobius"/>
    </source>
</evidence>
<keyword evidence="1" id="KW-0472">Membrane</keyword>
<dbReference type="AlphaFoldDB" id="A0A1F6DIK9"/>
<proteinExistence type="predicted"/>
<evidence type="ECO:0000313" key="4">
    <source>
        <dbReference type="Proteomes" id="UP000176511"/>
    </source>
</evidence>
<keyword evidence="2" id="KW-0732">Signal</keyword>
<sequence>MKKIIALVAGLVPAVTFAQSQTLPGTGLVTAAGGYATLFLNFVNGVLVPVLFALIFVMFAFGVYKTWILGAKDASMKSEGGKIILNSVIGAVIILSFWGLVNFVSGALGLTDTGVQNVPKVPTIQVR</sequence>
<name>A0A1F6DIK9_9BACT</name>
<keyword evidence="1" id="KW-1133">Transmembrane helix</keyword>
<dbReference type="InterPro" id="IPR043993">
    <property type="entry name" value="T4SS_pilin"/>
</dbReference>
<dbReference type="STRING" id="1798491.A3C87_01645"/>
<comment type="caution">
    <text evidence="3">The sequence shown here is derived from an EMBL/GenBank/DDBJ whole genome shotgun (WGS) entry which is preliminary data.</text>
</comment>
<feature type="signal peptide" evidence="2">
    <location>
        <begin position="1"/>
        <end position="18"/>
    </location>
</feature>
<protein>
    <submittedName>
        <fullName evidence="3">Uncharacterized protein</fullName>
    </submittedName>
</protein>
<feature type="transmembrane region" description="Helical" evidence="1">
    <location>
        <begin position="42"/>
        <end position="63"/>
    </location>
</feature>
<organism evidence="3 4">
    <name type="scientific">Candidatus Kaiserbacteria bacterium RIFCSPHIGHO2_02_FULL_49_34</name>
    <dbReference type="NCBI Taxonomy" id="1798491"/>
    <lineage>
        <taxon>Bacteria</taxon>
        <taxon>Candidatus Kaiseribacteriota</taxon>
    </lineage>
</organism>
<accession>A0A1F6DIK9</accession>
<reference evidence="3 4" key="1">
    <citation type="journal article" date="2016" name="Nat. Commun.">
        <title>Thousands of microbial genomes shed light on interconnected biogeochemical processes in an aquifer system.</title>
        <authorList>
            <person name="Anantharaman K."/>
            <person name="Brown C.T."/>
            <person name="Hug L.A."/>
            <person name="Sharon I."/>
            <person name="Castelle C.J."/>
            <person name="Probst A.J."/>
            <person name="Thomas B.C."/>
            <person name="Singh A."/>
            <person name="Wilkins M.J."/>
            <person name="Karaoz U."/>
            <person name="Brodie E.L."/>
            <person name="Williams K.H."/>
            <person name="Hubbard S.S."/>
            <person name="Banfield J.F."/>
        </authorList>
    </citation>
    <scope>NUCLEOTIDE SEQUENCE [LARGE SCALE GENOMIC DNA]</scope>
</reference>
<evidence type="ECO:0000313" key="3">
    <source>
        <dbReference type="EMBL" id="OGG61235.1"/>
    </source>
</evidence>